<evidence type="ECO:0000256" key="1">
    <source>
        <dbReference type="SAM" id="MobiDB-lite"/>
    </source>
</evidence>
<gene>
    <name evidence="2" type="ORF">M5D96_009479</name>
</gene>
<dbReference type="EMBL" id="JAMKOV010000011">
    <property type="protein sequence ID" value="KAI8037674.1"/>
    <property type="molecule type" value="Genomic_DNA"/>
</dbReference>
<keyword evidence="3" id="KW-1185">Reference proteome</keyword>
<proteinExistence type="predicted"/>
<name>A0A9P9YIM9_9MUSC</name>
<feature type="region of interest" description="Disordered" evidence="1">
    <location>
        <begin position="201"/>
        <end position="225"/>
    </location>
</feature>
<feature type="compositionally biased region" description="Basic and acidic residues" evidence="1">
    <location>
        <begin position="208"/>
        <end position="218"/>
    </location>
</feature>
<accession>A0A9P9YIM9</accession>
<dbReference type="OrthoDB" id="8023477at2759"/>
<reference evidence="2" key="1">
    <citation type="journal article" date="2023" name="Genome Biol. Evol.">
        <title>Long-read-based Genome Assembly of Drosophila gunungcola Reveals Fewer Chemosensory Genes in Flower-breeding Species.</title>
        <authorList>
            <person name="Negi A."/>
            <person name="Liao B.Y."/>
            <person name="Yeh S.D."/>
        </authorList>
    </citation>
    <scope>NUCLEOTIDE SEQUENCE</scope>
    <source>
        <strain evidence="2">Sukarami</strain>
    </source>
</reference>
<evidence type="ECO:0000313" key="2">
    <source>
        <dbReference type="EMBL" id="KAI8037674.1"/>
    </source>
</evidence>
<comment type="caution">
    <text evidence="2">The sequence shown here is derived from an EMBL/GenBank/DDBJ whole genome shotgun (WGS) entry which is preliminary data.</text>
</comment>
<dbReference type="Proteomes" id="UP001059596">
    <property type="component" value="Unassembled WGS sequence"/>
</dbReference>
<organism evidence="2 3">
    <name type="scientific">Drosophila gunungcola</name>
    <name type="common">fruit fly</name>
    <dbReference type="NCBI Taxonomy" id="103775"/>
    <lineage>
        <taxon>Eukaryota</taxon>
        <taxon>Metazoa</taxon>
        <taxon>Ecdysozoa</taxon>
        <taxon>Arthropoda</taxon>
        <taxon>Hexapoda</taxon>
        <taxon>Insecta</taxon>
        <taxon>Pterygota</taxon>
        <taxon>Neoptera</taxon>
        <taxon>Endopterygota</taxon>
        <taxon>Diptera</taxon>
        <taxon>Brachycera</taxon>
        <taxon>Muscomorpha</taxon>
        <taxon>Ephydroidea</taxon>
        <taxon>Drosophilidae</taxon>
        <taxon>Drosophila</taxon>
        <taxon>Sophophora</taxon>
    </lineage>
</organism>
<protein>
    <submittedName>
        <fullName evidence="2">Uncharacterized protein</fullName>
    </submittedName>
</protein>
<evidence type="ECO:0000313" key="3">
    <source>
        <dbReference type="Proteomes" id="UP001059596"/>
    </source>
</evidence>
<dbReference type="AlphaFoldDB" id="A0A9P9YIM9"/>
<sequence length="241" mass="27328">MSAYICTEFLSLNLKDLPSMSTTVNLNVAQFTQRDLNLFIDSLESISRLQNKRHELRQLRQAQKLHRARMTDLNVERCSSPTFSADEAFDEPLLYLEAKCISYAVSDALNVKSFNLPGLPENYTCGDEAYDSSSHSPRSSVTYYSCDGVSCPDSISAESGVHGSVSAPPVRPRSQVITRSKHRSTGYRIISMVLKREYVKTPYSEHPQQSEEGKKDNMHQYPQKNLKEKSFLDKALRYLTL</sequence>